<name>A0A4U5NTM8_STECR</name>
<evidence type="ECO:0000313" key="3">
    <source>
        <dbReference type="Proteomes" id="UP000298663"/>
    </source>
</evidence>
<protein>
    <submittedName>
        <fullName evidence="2">Uncharacterized protein</fullName>
    </submittedName>
</protein>
<sequence length="79" mass="8591">MELKPIAASTEFAPPDTLATPTTTAAPSEATWGDSASVVSALQHLFAAPETSATRTFKDLEESKTWKSEERISLFRCFL</sequence>
<keyword evidence="3" id="KW-1185">Reference proteome</keyword>
<gene>
    <name evidence="2" type="ORF">L596_011211</name>
</gene>
<accession>A0A4U5NTM8</accession>
<comment type="caution">
    <text evidence="2">The sequence shown here is derived from an EMBL/GenBank/DDBJ whole genome shotgun (WGS) entry which is preliminary data.</text>
</comment>
<evidence type="ECO:0000256" key="1">
    <source>
        <dbReference type="SAM" id="MobiDB-lite"/>
    </source>
</evidence>
<proteinExistence type="predicted"/>
<organism evidence="2 3">
    <name type="scientific">Steinernema carpocapsae</name>
    <name type="common">Entomopathogenic nematode</name>
    <dbReference type="NCBI Taxonomy" id="34508"/>
    <lineage>
        <taxon>Eukaryota</taxon>
        <taxon>Metazoa</taxon>
        <taxon>Ecdysozoa</taxon>
        <taxon>Nematoda</taxon>
        <taxon>Chromadorea</taxon>
        <taxon>Rhabditida</taxon>
        <taxon>Tylenchina</taxon>
        <taxon>Panagrolaimomorpha</taxon>
        <taxon>Strongyloidoidea</taxon>
        <taxon>Steinernematidae</taxon>
        <taxon>Steinernema</taxon>
    </lineage>
</organism>
<dbReference type="EMBL" id="AZBU02000003">
    <property type="protein sequence ID" value="TKR86666.1"/>
    <property type="molecule type" value="Genomic_DNA"/>
</dbReference>
<dbReference type="AlphaFoldDB" id="A0A4U5NTM8"/>
<dbReference type="Proteomes" id="UP000298663">
    <property type="component" value="Unassembled WGS sequence"/>
</dbReference>
<reference evidence="2 3" key="1">
    <citation type="journal article" date="2015" name="Genome Biol.">
        <title>Comparative genomics of Steinernema reveals deeply conserved gene regulatory networks.</title>
        <authorList>
            <person name="Dillman A.R."/>
            <person name="Macchietto M."/>
            <person name="Porter C.F."/>
            <person name="Rogers A."/>
            <person name="Williams B."/>
            <person name="Antoshechkin I."/>
            <person name="Lee M.M."/>
            <person name="Goodwin Z."/>
            <person name="Lu X."/>
            <person name="Lewis E.E."/>
            <person name="Goodrich-Blair H."/>
            <person name="Stock S.P."/>
            <person name="Adams B.J."/>
            <person name="Sternberg P.W."/>
            <person name="Mortazavi A."/>
        </authorList>
    </citation>
    <scope>NUCLEOTIDE SEQUENCE [LARGE SCALE GENOMIC DNA]</scope>
    <source>
        <strain evidence="2 3">ALL</strain>
    </source>
</reference>
<reference evidence="2 3" key="2">
    <citation type="journal article" date="2019" name="G3 (Bethesda)">
        <title>Hybrid Assembly of the Genome of the Entomopathogenic Nematode Steinernema carpocapsae Identifies the X-Chromosome.</title>
        <authorList>
            <person name="Serra L."/>
            <person name="Macchietto M."/>
            <person name="Macias-Munoz A."/>
            <person name="McGill C.J."/>
            <person name="Rodriguez I.M."/>
            <person name="Rodriguez B."/>
            <person name="Murad R."/>
            <person name="Mortazavi A."/>
        </authorList>
    </citation>
    <scope>NUCLEOTIDE SEQUENCE [LARGE SCALE GENOMIC DNA]</scope>
    <source>
        <strain evidence="2 3">ALL</strain>
    </source>
</reference>
<feature type="region of interest" description="Disordered" evidence="1">
    <location>
        <begin position="1"/>
        <end position="29"/>
    </location>
</feature>
<evidence type="ECO:0000313" key="2">
    <source>
        <dbReference type="EMBL" id="TKR86666.1"/>
    </source>
</evidence>
<feature type="compositionally biased region" description="Low complexity" evidence="1">
    <location>
        <begin position="13"/>
        <end position="29"/>
    </location>
</feature>